<dbReference type="RefSeq" id="WP_015747988.1">
    <property type="nucleotide sequence ID" value="NC_013235.1"/>
</dbReference>
<reference evidence="2 3" key="2">
    <citation type="journal article" date="2010" name="Stand. Genomic Sci.">
        <title>Complete genome sequence of Nakamurella multipartita type strain (Y-104).</title>
        <authorList>
            <person name="Tice H."/>
            <person name="Mayilraj S."/>
            <person name="Sims D."/>
            <person name="Lapidus A."/>
            <person name="Nolan M."/>
            <person name="Lucas S."/>
            <person name="Glavina Del Rio T."/>
            <person name="Copeland A."/>
            <person name="Cheng J.F."/>
            <person name="Meincke L."/>
            <person name="Bruce D."/>
            <person name="Goodwin L."/>
            <person name="Pitluck S."/>
            <person name="Ivanova N."/>
            <person name="Mavromatis K."/>
            <person name="Ovchinnikova G."/>
            <person name="Pati A."/>
            <person name="Chen A."/>
            <person name="Palaniappan K."/>
            <person name="Land M."/>
            <person name="Hauser L."/>
            <person name="Chang Y.J."/>
            <person name="Jeffries C.D."/>
            <person name="Detter J.C."/>
            <person name="Brettin T."/>
            <person name="Rohde M."/>
            <person name="Goker M."/>
            <person name="Bristow J."/>
            <person name="Eisen J.A."/>
            <person name="Markowitz V."/>
            <person name="Hugenholtz P."/>
            <person name="Kyrpides N.C."/>
            <person name="Klenk H.P."/>
            <person name="Chen F."/>
        </authorList>
    </citation>
    <scope>NUCLEOTIDE SEQUENCE [LARGE SCALE GENOMIC DNA]</scope>
    <source>
        <strain evidence="3">ATCC 700099 / DSM 44233 / CIP 104796 / JCM 9543 / NBRC 105858 / Y-104</strain>
    </source>
</reference>
<keyword evidence="3" id="KW-1185">Reference proteome</keyword>
<protein>
    <recommendedName>
        <fullName evidence="4">ATPase involved in chromosome partitioning-like protein</fullName>
    </recommendedName>
</protein>
<reference evidence="3" key="1">
    <citation type="submission" date="2009-09" db="EMBL/GenBank/DDBJ databases">
        <title>The complete genome of Nakamurella multipartita DSM 44233.</title>
        <authorList>
            <consortium name="US DOE Joint Genome Institute (JGI-PGF)"/>
            <person name="Lucas S."/>
            <person name="Copeland A."/>
            <person name="Lapidus A."/>
            <person name="Glavina del Rio T."/>
            <person name="Dalin E."/>
            <person name="Tice H."/>
            <person name="Bruce D."/>
            <person name="Goodwin L."/>
            <person name="Pitluck S."/>
            <person name="Kyrpides N."/>
            <person name="Mavromatis K."/>
            <person name="Ivanova N."/>
            <person name="Ovchinnikova G."/>
            <person name="Sims D."/>
            <person name="Meincke L."/>
            <person name="Brettin T."/>
            <person name="Detter J.C."/>
            <person name="Han C."/>
            <person name="Larimer F."/>
            <person name="Land M."/>
            <person name="Hauser L."/>
            <person name="Markowitz V."/>
            <person name="Cheng J.-F."/>
            <person name="Hugenholtz P."/>
            <person name="Woyke T."/>
            <person name="Wu D."/>
            <person name="Klenk H.-P."/>
            <person name="Eisen J.A."/>
        </authorList>
    </citation>
    <scope>NUCLEOTIDE SEQUENCE [LARGE SCALE GENOMIC DNA]</scope>
    <source>
        <strain evidence="3">ATCC 700099 / DSM 44233 / CIP 104796 / JCM 9543 / NBRC 105858 / Y-104</strain>
    </source>
</reference>
<dbReference type="SUPFAM" id="SSF52540">
    <property type="entry name" value="P-loop containing nucleoside triphosphate hydrolases"/>
    <property type="match status" value="1"/>
</dbReference>
<proteinExistence type="predicted"/>
<dbReference type="InterPro" id="IPR027417">
    <property type="entry name" value="P-loop_NTPase"/>
</dbReference>
<dbReference type="Gene3D" id="3.40.50.300">
    <property type="entry name" value="P-loop containing nucleotide triphosphate hydrolases"/>
    <property type="match status" value="1"/>
</dbReference>
<dbReference type="KEGG" id="nml:Namu_2763"/>
<name>C8X8Q4_NAKMY</name>
<dbReference type="STRING" id="479431.Namu_2763"/>
<accession>C8X8Q4</accession>
<evidence type="ECO:0000313" key="2">
    <source>
        <dbReference type="EMBL" id="ACV79109.1"/>
    </source>
</evidence>
<evidence type="ECO:0000256" key="1">
    <source>
        <dbReference type="SAM" id="MobiDB-lite"/>
    </source>
</evidence>
<dbReference type="OrthoDB" id="5243870at2"/>
<dbReference type="InParanoid" id="C8X8Q4"/>
<organism evidence="2 3">
    <name type="scientific">Nakamurella multipartita (strain ATCC 700099 / DSM 44233 / CIP 104796 / JCM 9543 / NBRC 105858 / Y-104)</name>
    <name type="common">Microsphaera multipartita</name>
    <dbReference type="NCBI Taxonomy" id="479431"/>
    <lineage>
        <taxon>Bacteria</taxon>
        <taxon>Bacillati</taxon>
        <taxon>Actinomycetota</taxon>
        <taxon>Actinomycetes</taxon>
        <taxon>Nakamurellales</taxon>
        <taxon>Nakamurellaceae</taxon>
        <taxon>Nakamurella</taxon>
    </lineage>
</organism>
<dbReference type="AlphaFoldDB" id="C8X8Q4"/>
<evidence type="ECO:0000313" key="3">
    <source>
        <dbReference type="Proteomes" id="UP000002218"/>
    </source>
</evidence>
<evidence type="ECO:0008006" key="4">
    <source>
        <dbReference type="Google" id="ProtNLM"/>
    </source>
</evidence>
<gene>
    <name evidence="2" type="ordered locus">Namu_2763</name>
</gene>
<dbReference type="EMBL" id="CP001737">
    <property type="protein sequence ID" value="ACV79109.1"/>
    <property type="molecule type" value="Genomic_DNA"/>
</dbReference>
<dbReference type="Proteomes" id="UP000002218">
    <property type="component" value="Chromosome"/>
</dbReference>
<sequence>MIVAVCSDKGSPGATTLATALGTVWPGDRALVDADTAGGDTPFRLWTQDREHRLAPSPSIAQLAAAARLGLSPAGALPFSQLCSLGLPVVPGMLSADRALPLRGLWPRLASETSAWSGTVIADLGRLQPGNPSVAMAAAAEAVLVVTRVDLEGLARLRERVAELAAAVGDPRRDRTPVGVVVTGAPRHRSFALQQVRQVLLSIGSPVQVIGFFAQDPGGAQGLWEGRWTRRLAGSDLIRSARSVAESVLAQWPSLLPRSAQDEAEPDSEVGGIDDELTRRWGPRAEVGRG</sequence>
<feature type="compositionally biased region" description="Acidic residues" evidence="1">
    <location>
        <begin position="262"/>
        <end position="275"/>
    </location>
</feature>
<feature type="region of interest" description="Disordered" evidence="1">
    <location>
        <begin position="256"/>
        <end position="290"/>
    </location>
</feature>
<dbReference type="HOGENOM" id="CLU_060965_1_0_11"/>
<dbReference type="eggNOG" id="COG0455">
    <property type="taxonomic scope" value="Bacteria"/>
</dbReference>